<accession>A0ABR4GC43</accession>
<name>A0ABR4GC43_9EURO</name>
<feature type="region of interest" description="Disordered" evidence="2">
    <location>
        <begin position="212"/>
        <end position="234"/>
    </location>
</feature>
<evidence type="ECO:0000256" key="1">
    <source>
        <dbReference type="PROSITE-ProRule" id="PRU00042"/>
    </source>
</evidence>
<comment type="caution">
    <text evidence="4">The sequence shown here is derived from an EMBL/GenBank/DDBJ whole genome shotgun (WGS) entry which is preliminary data.</text>
</comment>
<evidence type="ECO:0000259" key="3">
    <source>
        <dbReference type="PROSITE" id="PS50157"/>
    </source>
</evidence>
<feature type="region of interest" description="Disordered" evidence="2">
    <location>
        <begin position="760"/>
        <end position="791"/>
    </location>
</feature>
<dbReference type="InterPro" id="IPR036236">
    <property type="entry name" value="Znf_C2H2_sf"/>
</dbReference>
<evidence type="ECO:0000313" key="5">
    <source>
        <dbReference type="Proteomes" id="UP001610563"/>
    </source>
</evidence>
<keyword evidence="1" id="KW-0479">Metal-binding</keyword>
<keyword evidence="1" id="KW-0863">Zinc-finger</keyword>
<feature type="compositionally biased region" description="Low complexity" evidence="2">
    <location>
        <begin position="760"/>
        <end position="789"/>
    </location>
</feature>
<dbReference type="SMART" id="SM00355">
    <property type="entry name" value="ZnF_C2H2"/>
    <property type="match status" value="3"/>
</dbReference>
<gene>
    <name evidence="4" type="ORF">BJX66DRAFT_335846</name>
</gene>
<dbReference type="PROSITE" id="PS00028">
    <property type="entry name" value="ZINC_FINGER_C2H2_1"/>
    <property type="match status" value="1"/>
</dbReference>
<dbReference type="Proteomes" id="UP001610563">
    <property type="component" value="Unassembled WGS sequence"/>
</dbReference>
<protein>
    <recommendedName>
        <fullName evidence="3">C2H2-type domain-containing protein</fullName>
    </recommendedName>
</protein>
<evidence type="ECO:0000313" key="4">
    <source>
        <dbReference type="EMBL" id="KAL2796603.1"/>
    </source>
</evidence>
<keyword evidence="5" id="KW-1185">Reference proteome</keyword>
<sequence>MGEITDNWSPINTRMSEPTYTSFPLNTSIGASIQSQEVRAPVNKIVKETSYPGGSEQQLHPFADRVAIHEPNSRQPSQEKRHRCIICTKIFRSKGTFKTHLLRHYPETEFHCGICPTPFKREAWQYRTDMFNAHMANRHKKQVSDVAANIQRQWKVPSECPVPTCMAPMTSFQEFWNHLCQHCEVDENQANNALLDRELARHAPSDLKQYKRSLKHGHHQVKKESTGGMRRNDWKDDSHTDLDEILAPWKRPSQAGLRFPTGAATRPRKCLSELGDYFDEAHANAHCTPDSRPQSAKLPLNSRTAGETPAFPVASTGLYCDPAPMQRAWTYSEFELAGSTRRYGPESESLELQLSLSLHKYFDYCDVLTALIKQYSTLTSAVERIKTHHQIVESSQKLERENKEVVANWEAMYPNGLPTFDLFMKWDHYQKEVARVLQECQSHISQYEAWQSERGMDNQATYQHHAAGFSAEKEESCGILLPMPESSTRSKPAPPDQSTQWRSMAHENMSKNAYDPDFSDDNCTSLVAKGQPLDTVRRWKFPLPQERLLSDVYVGLFKSTEIGKDAVRPVMMQREKPLYATQHKRIAYPHQLGVSGKRHWLVHSGKGIPENTESVSDTSSPGLEMSNSIFIGATDLHGAVSDAVRYFQVRRCAIRIQERTRPVKSDPKLTVEEQWYAIWKILFPGVEPPSAPYIDGALSEEISSFQEFYQTKGPIILRLAFQADDMDIPLSQELQQHSDLVLRAALDKILDEWLLTQTDDASSSSAQPATSATLSPSSDNNVNPSPGGSQAALIETRGDLASHTMQAGTDTGSSWFSHAFDSGGNMLNSGELDIINWDDYDLFTSHSQVAHHRLD</sequence>
<dbReference type="InterPro" id="IPR013087">
    <property type="entry name" value="Znf_C2H2_type"/>
</dbReference>
<feature type="domain" description="C2H2-type" evidence="3">
    <location>
        <begin position="82"/>
        <end position="109"/>
    </location>
</feature>
<dbReference type="EMBL" id="JBFTWV010000025">
    <property type="protein sequence ID" value="KAL2796603.1"/>
    <property type="molecule type" value="Genomic_DNA"/>
</dbReference>
<reference evidence="4 5" key="1">
    <citation type="submission" date="2024-07" db="EMBL/GenBank/DDBJ databases">
        <title>Section-level genome sequencing and comparative genomics of Aspergillus sections Usti and Cavernicolus.</title>
        <authorList>
            <consortium name="Lawrence Berkeley National Laboratory"/>
            <person name="Nybo J.L."/>
            <person name="Vesth T.C."/>
            <person name="Theobald S."/>
            <person name="Frisvad J.C."/>
            <person name="Larsen T.O."/>
            <person name="Kjaerboelling I."/>
            <person name="Rothschild-Mancinelli K."/>
            <person name="Lyhne E.K."/>
            <person name="Kogle M.E."/>
            <person name="Barry K."/>
            <person name="Clum A."/>
            <person name="Na H."/>
            <person name="Ledsgaard L."/>
            <person name="Lin J."/>
            <person name="Lipzen A."/>
            <person name="Kuo A."/>
            <person name="Riley R."/>
            <person name="Mondo S."/>
            <person name="Labutti K."/>
            <person name="Haridas S."/>
            <person name="Pangalinan J."/>
            <person name="Salamov A.A."/>
            <person name="Simmons B.A."/>
            <person name="Magnuson J.K."/>
            <person name="Chen J."/>
            <person name="Drula E."/>
            <person name="Henrissat B."/>
            <person name="Wiebenga A."/>
            <person name="Lubbers R.J."/>
            <person name="Gomes A.C."/>
            <person name="Makela M.R."/>
            <person name="Stajich J."/>
            <person name="Grigoriev I.V."/>
            <person name="Mortensen U.H."/>
            <person name="De Vries R.P."/>
            <person name="Baker S.E."/>
            <person name="Andersen M.R."/>
        </authorList>
    </citation>
    <scope>NUCLEOTIDE SEQUENCE [LARGE SCALE GENOMIC DNA]</scope>
    <source>
        <strain evidence="4 5">CBS 209.92</strain>
    </source>
</reference>
<dbReference type="PROSITE" id="PS50157">
    <property type="entry name" value="ZINC_FINGER_C2H2_2"/>
    <property type="match status" value="1"/>
</dbReference>
<feature type="compositionally biased region" description="Basic residues" evidence="2">
    <location>
        <begin position="212"/>
        <end position="221"/>
    </location>
</feature>
<proteinExistence type="predicted"/>
<dbReference type="SUPFAM" id="SSF57667">
    <property type="entry name" value="beta-beta-alpha zinc fingers"/>
    <property type="match status" value="1"/>
</dbReference>
<keyword evidence="1" id="KW-0862">Zinc</keyword>
<evidence type="ECO:0000256" key="2">
    <source>
        <dbReference type="SAM" id="MobiDB-lite"/>
    </source>
</evidence>
<dbReference type="Gene3D" id="3.30.160.60">
    <property type="entry name" value="Classic Zinc Finger"/>
    <property type="match status" value="1"/>
</dbReference>
<organism evidence="4 5">
    <name type="scientific">Aspergillus keveii</name>
    <dbReference type="NCBI Taxonomy" id="714993"/>
    <lineage>
        <taxon>Eukaryota</taxon>
        <taxon>Fungi</taxon>
        <taxon>Dikarya</taxon>
        <taxon>Ascomycota</taxon>
        <taxon>Pezizomycotina</taxon>
        <taxon>Eurotiomycetes</taxon>
        <taxon>Eurotiomycetidae</taxon>
        <taxon>Eurotiales</taxon>
        <taxon>Aspergillaceae</taxon>
        <taxon>Aspergillus</taxon>
        <taxon>Aspergillus subgen. Nidulantes</taxon>
    </lineage>
</organism>
<feature type="compositionally biased region" description="Basic and acidic residues" evidence="2">
    <location>
        <begin position="222"/>
        <end position="234"/>
    </location>
</feature>